<keyword evidence="2" id="KW-1185">Reference proteome</keyword>
<dbReference type="Proteomes" id="UP000789706">
    <property type="component" value="Unassembled WGS sequence"/>
</dbReference>
<organism evidence="1 2">
    <name type="scientific">Diversispora eburnea</name>
    <dbReference type="NCBI Taxonomy" id="1213867"/>
    <lineage>
        <taxon>Eukaryota</taxon>
        <taxon>Fungi</taxon>
        <taxon>Fungi incertae sedis</taxon>
        <taxon>Mucoromycota</taxon>
        <taxon>Glomeromycotina</taxon>
        <taxon>Glomeromycetes</taxon>
        <taxon>Diversisporales</taxon>
        <taxon>Diversisporaceae</taxon>
        <taxon>Diversispora</taxon>
    </lineage>
</organism>
<sequence>MSFIDPDNTIFPTIRNFEQKLQNDLNIQKVNTLLKYLFVCTNKNFPIEKKEFELEYSITDEKWKKEPELNDIRNNLSQISEHCKEFKEKQIFEKSVELFQDIINLCKEFKKDNTDEDNDYNQVIKIIKNWEEDYKQNINDIIQKHQTNEDWEVKLRMTKKKFPEELLKVIKEITEILPETIQVLYTMTRDLKTIAKHLKALNEIFIKFGDKRGPISIKKIYLEDIKSRLCNLNELASDYFDFVIVAQQQEKTQDRKQQ</sequence>
<dbReference type="AlphaFoldDB" id="A0A9N8W201"/>
<dbReference type="EMBL" id="CAJVPK010000185">
    <property type="protein sequence ID" value="CAG8469294.1"/>
    <property type="molecule type" value="Genomic_DNA"/>
</dbReference>
<comment type="caution">
    <text evidence="1">The sequence shown here is derived from an EMBL/GenBank/DDBJ whole genome shotgun (WGS) entry which is preliminary data.</text>
</comment>
<evidence type="ECO:0000313" key="1">
    <source>
        <dbReference type="EMBL" id="CAG8469294.1"/>
    </source>
</evidence>
<accession>A0A9N8W201</accession>
<proteinExistence type="predicted"/>
<reference evidence="1" key="1">
    <citation type="submission" date="2021-06" db="EMBL/GenBank/DDBJ databases">
        <authorList>
            <person name="Kallberg Y."/>
            <person name="Tangrot J."/>
            <person name="Rosling A."/>
        </authorList>
    </citation>
    <scope>NUCLEOTIDE SEQUENCE</scope>
    <source>
        <strain evidence="1">AZ414A</strain>
    </source>
</reference>
<protein>
    <submittedName>
        <fullName evidence="1">9680_t:CDS:1</fullName>
    </submittedName>
</protein>
<gene>
    <name evidence="1" type="ORF">DEBURN_LOCUS3079</name>
</gene>
<evidence type="ECO:0000313" key="2">
    <source>
        <dbReference type="Proteomes" id="UP000789706"/>
    </source>
</evidence>
<name>A0A9N8W201_9GLOM</name>
<dbReference type="OrthoDB" id="2337548at2759"/>